<protein>
    <submittedName>
        <fullName evidence="5">CalT</fullName>
    </submittedName>
</protein>
<dbReference type="Gene3D" id="3.40.47.10">
    <property type="match status" value="2"/>
</dbReference>
<comment type="similarity">
    <text evidence="1">Belongs to the thiolase-like superfamily. HMG-CoA synthase family.</text>
</comment>
<keyword evidence="2" id="KW-0808">Transferase</keyword>
<feature type="domain" description="Hydroxymethylglutaryl-coenzyme A synthase C-terminal" evidence="4">
    <location>
        <begin position="283"/>
        <end position="417"/>
    </location>
</feature>
<evidence type="ECO:0000259" key="3">
    <source>
        <dbReference type="Pfam" id="PF01154"/>
    </source>
</evidence>
<name>A0A068PF37_9BACT</name>
<feature type="domain" description="Hydroxymethylglutaryl-coenzyme A synthase N-terminal" evidence="3">
    <location>
        <begin position="49"/>
        <end position="182"/>
    </location>
</feature>
<dbReference type="InterPro" id="IPR013528">
    <property type="entry name" value="HMG_CoA_synth_N"/>
</dbReference>
<evidence type="ECO:0000256" key="2">
    <source>
        <dbReference type="ARBA" id="ARBA00022679"/>
    </source>
</evidence>
<dbReference type="GO" id="GO:0004421">
    <property type="term" value="F:hydroxymethylglutaryl-CoA synthase activity"/>
    <property type="evidence" value="ECO:0007669"/>
    <property type="project" value="InterPro"/>
</dbReference>
<dbReference type="SUPFAM" id="SSF53901">
    <property type="entry name" value="Thiolase-like"/>
    <property type="match status" value="2"/>
</dbReference>
<accession>A0A068PF37</accession>
<dbReference type="PANTHER" id="PTHR43323">
    <property type="entry name" value="3-HYDROXY-3-METHYLGLUTARYL COENZYME A SYNTHASE"/>
    <property type="match status" value="1"/>
</dbReference>
<dbReference type="Pfam" id="PF01154">
    <property type="entry name" value="HMG_CoA_synt_N"/>
    <property type="match status" value="1"/>
</dbReference>
<dbReference type="CDD" id="cd00827">
    <property type="entry name" value="init_cond_enzymes"/>
    <property type="match status" value="1"/>
</dbReference>
<gene>
    <name evidence="5" type="primary">calT</name>
</gene>
<organism evidence="5">
    <name type="scientific">uncultured Candidatus Entotheonella sp</name>
    <dbReference type="NCBI Taxonomy" id="312019"/>
    <lineage>
        <taxon>Bacteria</taxon>
        <taxon>Pseudomonadati</taxon>
        <taxon>Nitrospinota/Tectimicrobiota group</taxon>
        <taxon>Candidatus Tectimicrobiota</taxon>
        <taxon>Candidatus Entotheonellia</taxon>
        <taxon>Candidatus Entotheonellales</taxon>
        <taxon>Candidatus Entotheonellaceae</taxon>
        <taxon>Candidatus Entotheonella</taxon>
        <taxon>environmental samples</taxon>
    </lineage>
</organism>
<dbReference type="Pfam" id="PF08540">
    <property type="entry name" value="HMG_CoA_synt_C"/>
    <property type="match status" value="1"/>
</dbReference>
<dbReference type="AlphaFoldDB" id="A0A068PF37"/>
<evidence type="ECO:0000256" key="1">
    <source>
        <dbReference type="ARBA" id="ARBA00007061"/>
    </source>
</evidence>
<proteinExistence type="inferred from homology"/>
<reference evidence="5" key="1">
    <citation type="journal article" date="2014" name="Nat. Chem. Biol.">
        <title>Calyculin biogenesis from a pyrophosphate protoxin produced by a sponge symbiont.</title>
        <authorList>
            <person name="Wakimoto T."/>
            <person name="Egami Y."/>
            <person name="Nakashima Y."/>
            <person name="Wakimoto Y."/>
            <person name="Mori T."/>
            <person name="Awakawa T."/>
            <person name="Ito T."/>
            <person name="Kenmoku H."/>
            <person name="Asakawa Y."/>
            <person name="Piel J."/>
            <person name="Abe I."/>
        </authorList>
    </citation>
    <scope>NUCLEOTIDE SEQUENCE</scope>
</reference>
<dbReference type="EMBL" id="AB933566">
    <property type="protein sequence ID" value="BAP05578.1"/>
    <property type="molecule type" value="Genomic_DNA"/>
</dbReference>
<dbReference type="InterPro" id="IPR013746">
    <property type="entry name" value="HMG_CoA_synt_C_dom"/>
</dbReference>
<dbReference type="PANTHER" id="PTHR43323:SF2">
    <property type="entry name" value="HYDROXYMETHYLGLUTARYL-COA SYNTHASE"/>
    <property type="match status" value="1"/>
</dbReference>
<sequence length="424" mass="47295">MTTPAGIELMNFFGGLAYLDVRKLAEHRELDTTRFENLLMKQKAVAMPYEDPITLGINAAKPILDRMSEAEKDRIELLVTCTESAFDFGKSLSTYMHDYLGLNRNCRLFELKNACYSGVAGLQMACNFILSQTSPGARALVIATDLSRFAVETETQDIEGLKGEWSFSEPSGGSGAVAMLVSEQPYVFRIDPGASGYYGYEVMDACRPMPDGDAGDADLSLLSYLDCCENAFLEYQKRVADSDYATTFGYLAFHAPFGGMVKGAHRKMMRTMVKAQPPEIEADFKRRVMPSLTYCQRVGNILGATTALSLVSTIDNADFESPQRIGCFSYGSGCCSEFFSGVATQEGQALLASFEMERQLDERYELDMEEYDMLLRGNAAVRFGTSNVILDPDLLPGVRQVLERSNRLYLKEIRDYHRIYEWAT</sequence>
<dbReference type="InterPro" id="IPR016039">
    <property type="entry name" value="Thiolase-like"/>
</dbReference>
<dbReference type="GO" id="GO:0006084">
    <property type="term" value="P:acetyl-CoA metabolic process"/>
    <property type="evidence" value="ECO:0007669"/>
    <property type="project" value="InterPro"/>
</dbReference>
<evidence type="ECO:0000313" key="5">
    <source>
        <dbReference type="EMBL" id="BAP05578.1"/>
    </source>
</evidence>
<evidence type="ECO:0000259" key="4">
    <source>
        <dbReference type="Pfam" id="PF08540"/>
    </source>
</evidence>